<evidence type="ECO:0000313" key="3">
    <source>
        <dbReference type="Proteomes" id="UP000799429"/>
    </source>
</evidence>
<accession>A0A9P4VM22</accession>
<keyword evidence="1" id="KW-0472">Membrane</keyword>
<organism evidence="2 3">
    <name type="scientific">Patellaria atrata CBS 101060</name>
    <dbReference type="NCBI Taxonomy" id="1346257"/>
    <lineage>
        <taxon>Eukaryota</taxon>
        <taxon>Fungi</taxon>
        <taxon>Dikarya</taxon>
        <taxon>Ascomycota</taxon>
        <taxon>Pezizomycotina</taxon>
        <taxon>Dothideomycetes</taxon>
        <taxon>Dothideomycetes incertae sedis</taxon>
        <taxon>Patellariales</taxon>
        <taxon>Patellariaceae</taxon>
        <taxon>Patellaria</taxon>
    </lineage>
</organism>
<sequence length="222" mass="25510">MHIKDLAQSYGGNRTYYFATTLVCCLISTIIVQTRLHIITLPSMMWNQSSSRRIGRCIVTQGIESQKLYVNEYVLNESRTRVDHSQFRLDAIRTDEIILDSAIKTWICELTNRFAVTGQIFEFTNWPILIAADANMIRLMGWSYSQIPSGYEEALNLIKTMQGGVKAMHTLGRLPSLKKFLFRGPLKWLLTPNVGDTTPLGRMLRFRDDLIAERIQNPEPYC</sequence>
<reference evidence="2" key="1">
    <citation type="journal article" date="2020" name="Stud. Mycol.">
        <title>101 Dothideomycetes genomes: a test case for predicting lifestyles and emergence of pathogens.</title>
        <authorList>
            <person name="Haridas S."/>
            <person name="Albert R."/>
            <person name="Binder M."/>
            <person name="Bloem J."/>
            <person name="Labutti K."/>
            <person name="Salamov A."/>
            <person name="Andreopoulos B."/>
            <person name="Baker S."/>
            <person name="Barry K."/>
            <person name="Bills G."/>
            <person name="Bluhm B."/>
            <person name="Cannon C."/>
            <person name="Castanera R."/>
            <person name="Culley D."/>
            <person name="Daum C."/>
            <person name="Ezra D."/>
            <person name="Gonzalez J."/>
            <person name="Henrissat B."/>
            <person name="Kuo A."/>
            <person name="Liang C."/>
            <person name="Lipzen A."/>
            <person name="Lutzoni F."/>
            <person name="Magnuson J."/>
            <person name="Mondo S."/>
            <person name="Nolan M."/>
            <person name="Ohm R."/>
            <person name="Pangilinan J."/>
            <person name="Park H.-J."/>
            <person name="Ramirez L."/>
            <person name="Alfaro M."/>
            <person name="Sun H."/>
            <person name="Tritt A."/>
            <person name="Yoshinaga Y."/>
            <person name="Zwiers L.-H."/>
            <person name="Turgeon B."/>
            <person name="Goodwin S."/>
            <person name="Spatafora J."/>
            <person name="Crous P."/>
            <person name="Grigoriev I."/>
        </authorList>
    </citation>
    <scope>NUCLEOTIDE SEQUENCE</scope>
    <source>
        <strain evidence="2">CBS 101060</strain>
    </source>
</reference>
<dbReference type="AlphaFoldDB" id="A0A9P4VM22"/>
<evidence type="ECO:0000256" key="1">
    <source>
        <dbReference type="SAM" id="Phobius"/>
    </source>
</evidence>
<protein>
    <submittedName>
        <fullName evidence="2">Uncharacterized protein</fullName>
    </submittedName>
</protein>
<evidence type="ECO:0000313" key="2">
    <source>
        <dbReference type="EMBL" id="KAF2834222.1"/>
    </source>
</evidence>
<feature type="transmembrane region" description="Helical" evidence="1">
    <location>
        <begin position="16"/>
        <end position="36"/>
    </location>
</feature>
<proteinExistence type="predicted"/>
<name>A0A9P4VM22_9PEZI</name>
<dbReference type="Proteomes" id="UP000799429">
    <property type="component" value="Unassembled WGS sequence"/>
</dbReference>
<comment type="caution">
    <text evidence="2">The sequence shown here is derived from an EMBL/GenBank/DDBJ whole genome shotgun (WGS) entry which is preliminary data.</text>
</comment>
<gene>
    <name evidence="2" type="ORF">M501DRAFT_603678</name>
</gene>
<keyword evidence="1" id="KW-1133">Transmembrane helix</keyword>
<dbReference type="EMBL" id="MU006124">
    <property type="protein sequence ID" value="KAF2834222.1"/>
    <property type="molecule type" value="Genomic_DNA"/>
</dbReference>
<keyword evidence="1" id="KW-0812">Transmembrane</keyword>
<keyword evidence="3" id="KW-1185">Reference proteome</keyword>